<dbReference type="Gene3D" id="2.170.240.10">
    <property type="entry name" value="Collagen IV, non-collagenous"/>
    <property type="match status" value="1"/>
</dbReference>
<keyword evidence="5" id="KW-0677">Repeat</keyword>
<dbReference type="Proteomes" id="UP001221898">
    <property type="component" value="Unassembled WGS sequence"/>
</dbReference>
<dbReference type="SMART" id="SM00111">
    <property type="entry name" value="C4"/>
    <property type="match status" value="2"/>
</dbReference>
<dbReference type="PROSITE" id="PS51403">
    <property type="entry name" value="NC1_IV"/>
    <property type="match status" value="1"/>
</dbReference>
<evidence type="ECO:0000256" key="2">
    <source>
        <dbReference type="ARBA" id="ARBA00004302"/>
    </source>
</evidence>
<evidence type="ECO:0000256" key="6">
    <source>
        <dbReference type="ARBA" id="ARBA00022869"/>
    </source>
</evidence>
<evidence type="ECO:0000313" key="12">
    <source>
        <dbReference type="Proteomes" id="UP001221898"/>
    </source>
</evidence>
<dbReference type="InterPro" id="IPR019326">
    <property type="entry name" value="NDNF"/>
</dbReference>
<organism evidence="11 12">
    <name type="scientific">Aldrovandia affinis</name>
    <dbReference type="NCBI Taxonomy" id="143900"/>
    <lineage>
        <taxon>Eukaryota</taxon>
        <taxon>Metazoa</taxon>
        <taxon>Chordata</taxon>
        <taxon>Craniata</taxon>
        <taxon>Vertebrata</taxon>
        <taxon>Euteleostomi</taxon>
        <taxon>Actinopterygii</taxon>
        <taxon>Neopterygii</taxon>
        <taxon>Teleostei</taxon>
        <taxon>Notacanthiformes</taxon>
        <taxon>Halosauridae</taxon>
        <taxon>Aldrovandia</taxon>
    </lineage>
</organism>
<comment type="function">
    <text evidence="1">Type IV collagen is the major structural component of glomerular basement membranes (GBM), forming a 'chicken-wire' meshwork together with laminins, proteoglycans and entactin/nidogen.</text>
</comment>
<keyword evidence="4" id="KW-0272">Extracellular matrix</keyword>
<evidence type="ECO:0000256" key="8">
    <source>
        <dbReference type="ARBA" id="ARBA00023157"/>
    </source>
</evidence>
<feature type="domain" description="Collagen IV NC1" evidence="10">
    <location>
        <begin position="110"/>
        <end position="333"/>
    </location>
</feature>
<dbReference type="SUPFAM" id="SSF56436">
    <property type="entry name" value="C-type lectin-like"/>
    <property type="match status" value="2"/>
</dbReference>
<dbReference type="FunFam" id="2.170.240.10:FF:000001">
    <property type="entry name" value="Collagen IV alpha 1 chain"/>
    <property type="match status" value="1"/>
</dbReference>
<reference evidence="11" key="1">
    <citation type="journal article" date="2023" name="Science">
        <title>Genome structures resolve the early diversification of teleost fishes.</title>
        <authorList>
            <person name="Parey E."/>
            <person name="Louis A."/>
            <person name="Montfort J."/>
            <person name="Bouchez O."/>
            <person name="Roques C."/>
            <person name="Iampietro C."/>
            <person name="Lluch J."/>
            <person name="Castinel A."/>
            <person name="Donnadieu C."/>
            <person name="Desvignes T."/>
            <person name="Floi Bucao C."/>
            <person name="Jouanno E."/>
            <person name="Wen M."/>
            <person name="Mejri S."/>
            <person name="Dirks R."/>
            <person name="Jansen H."/>
            <person name="Henkel C."/>
            <person name="Chen W.J."/>
            <person name="Zahm M."/>
            <person name="Cabau C."/>
            <person name="Klopp C."/>
            <person name="Thompson A.W."/>
            <person name="Robinson-Rechavi M."/>
            <person name="Braasch I."/>
            <person name="Lecointre G."/>
            <person name="Bobe J."/>
            <person name="Postlethwait J.H."/>
            <person name="Berthelot C."/>
            <person name="Roest Crollius H."/>
            <person name="Guiguen Y."/>
        </authorList>
    </citation>
    <scope>NUCLEOTIDE SEQUENCE</scope>
    <source>
        <strain evidence="11">NC1722</strain>
    </source>
</reference>
<dbReference type="AlphaFoldDB" id="A0AAD7SP26"/>
<dbReference type="PANTHER" id="PTHR14619">
    <property type="entry name" value="NEURON-DERIVED NEUROTROPHIC FACTOR"/>
    <property type="match status" value="1"/>
</dbReference>
<dbReference type="GO" id="GO:0005201">
    <property type="term" value="F:extracellular matrix structural constituent"/>
    <property type="evidence" value="ECO:0007669"/>
    <property type="project" value="InterPro"/>
</dbReference>
<keyword evidence="7" id="KW-0176">Collagen</keyword>
<evidence type="ECO:0000256" key="7">
    <source>
        <dbReference type="ARBA" id="ARBA00023119"/>
    </source>
</evidence>
<gene>
    <name evidence="11" type="ORF">AAFF_G00303760</name>
</gene>
<dbReference type="InterPro" id="IPR008160">
    <property type="entry name" value="Collagen"/>
</dbReference>
<feature type="compositionally biased region" description="Pro residues" evidence="9">
    <location>
        <begin position="68"/>
        <end position="79"/>
    </location>
</feature>
<name>A0AAD7SP26_9TELE</name>
<dbReference type="PANTHER" id="PTHR14619:SF8">
    <property type="entry name" value="COLLAGEN TYPE IV ALPHA 4 CHAIN"/>
    <property type="match status" value="1"/>
</dbReference>
<evidence type="ECO:0000256" key="1">
    <source>
        <dbReference type="ARBA" id="ARBA00003696"/>
    </source>
</evidence>
<dbReference type="Pfam" id="PF01413">
    <property type="entry name" value="C4"/>
    <property type="match status" value="2"/>
</dbReference>
<keyword evidence="6" id="KW-0084">Basement membrane</keyword>
<feature type="compositionally biased region" description="Low complexity" evidence="9">
    <location>
        <begin position="17"/>
        <end position="29"/>
    </location>
</feature>
<dbReference type="InterPro" id="IPR036954">
    <property type="entry name" value="Collagen_IV_NC_sf"/>
</dbReference>
<dbReference type="GO" id="GO:0005604">
    <property type="term" value="C:basement membrane"/>
    <property type="evidence" value="ECO:0007669"/>
    <property type="project" value="UniProtKB-SubCell"/>
</dbReference>
<proteinExistence type="predicted"/>
<feature type="compositionally biased region" description="Low complexity" evidence="9">
    <location>
        <begin position="80"/>
        <end position="92"/>
    </location>
</feature>
<feature type="region of interest" description="Disordered" evidence="9">
    <location>
        <begin position="1"/>
        <end position="101"/>
    </location>
</feature>
<keyword evidence="8" id="KW-1015">Disulfide bond</keyword>
<evidence type="ECO:0000259" key="10">
    <source>
        <dbReference type="PROSITE" id="PS51403"/>
    </source>
</evidence>
<dbReference type="GO" id="GO:0005581">
    <property type="term" value="C:collagen trimer"/>
    <property type="evidence" value="ECO:0007669"/>
    <property type="project" value="UniProtKB-KW"/>
</dbReference>
<dbReference type="InterPro" id="IPR016187">
    <property type="entry name" value="CTDL_fold"/>
</dbReference>
<evidence type="ECO:0000313" key="11">
    <source>
        <dbReference type="EMBL" id="KAJ8406145.1"/>
    </source>
</evidence>
<evidence type="ECO:0000256" key="3">
    <source>
        <dbReference type="ARBA" id="ARBA00022525"/>
    </source>
</evidence>
<accession>A0AAD7SP26</accession>
<comment type="subcellular location">
    <subcellularLocation>
        <location evidence="2">Secreted</location>
        <location evidence="2">Extracellular space</location>
        <location evidence="2">Extracellular matrix</location>
        <location evidence="2">Basement membrane</location>
    </subcellularLocation>
</comment>
<keyword evidence="3" id="KW-0964">Secreted</keyword>
<evidence type="ECO:0000256" key="4">
    <source>
        <dbReference type="ARBA" id="ARBA00022530"/>
    </source>
</evidence>
<dbReference type="InterPro" id="IPR001442">
    <property type="entry name" value="Collagen_IV_NC"/>
</dbReference>
<evidence type="ECO:0000256" key="9">
    <source>
        <dbReference type="SAM" id="MobiDB-lite"/>
    </source>
</evidence>
<dbReference type="EMBL" id="JAINUG010000044">
    <property type="protein sequence ID" value="KAJ8406145.1"/>
    <property type="molecule type" value="Genomic_DNA"/>
</dbReference>
<comment type="caution">
    <text evidence="11">The sequence shown here is derived from an EMBL/GenBank/DDBJ whole genome shotgun (WGS) entry which is preliminary data.</text>
</comment>
<sequence>MTGERGRKGPPGDTVDPVLPRQPGPQGLPGAPGPPGSPGGVGDSGRAGPRGRKGQAGLPGLPGGDGPPGTPGIPGPPGPDGVQGFVGVQGSPGLPGDTGYPGTSRTYSYGFLLVIHSQSKEVPECPVDMVSLWSGYSLLYLEGQEKAHTQDLGQAGSCLRIFSTMPFSYCNTAACNYASRNDKSYWLSTTAAAPMMPISGPEIQHHVSRCVVCEAPALSVAVHSQDTLTPPCPPRWRSLWVGYSFLMHTGSGDEGGGQSLTSPGSCLKDFRSQPFIECQGPRGSCHYFASAYSFWLTRVSAAEQFSPAPVPGTLKEAWQQRQNTSRCNVCMKE</sequence>
<protein>
    <recommendedName>
        <fullName evidence="10">Collagen IV NC1 domain-containing protein</fullName>
    </recommendedName>
</protein>
<keyword evidence="12" id="KW-1185">Reference proteome</keyword>
<dbReference type="Pfam" id="PF01391">
    <property type="entry name" value="Collagen"/>
    <property type="match status" value="1"/>
</dbReference>
<evidence type="ECO:0000256" key="5">
    <source>
        <dbReference type="ARBA" id="ARBA00022737"/>
    </source>
</evidence>